<dbReference type="Proteomes" id="UP000694892">
    <property type="component" value="Chromosome 8S"/>
</dbReference>
<reference evidence="2" key="1">
    <citation type="journal article" date="2016" name="Nature">
        <title>Genome evolution in the allotetraploid frog Xenopus laevis.</title>
        <authorList>
            <person name="Session A.M."/>
            <person name="Uno Y."/>
            <person name="Kwon T."/>
            <person name="Chapman J.A."/>
            <person name="Toyoda A."/>
            <person name="Takahashi S."/>
            <person name="Fukui A."/>
            <person name="Hikosaka A."/>
            <person name="Suzuki A."/>
            <person name="Kondo M."/>
            <person name="van Heeringen S.J."/>
            <person name="Quigley I."/>
            <person name="Heinz S."/>
            <person name="Ogino H."/>
            <person name="Ochi H."/>
            <person name="Hellsten U."/>
            <person name="Lyons J.B."/>
            <person name="Simakov O."/>
            <person name="Putnam N."/>
            <person name="Stites J."/>
            <person name="Kuroki Y."/>
            <person name="Tanaka T."/>
            <person name="Michiue T."/>
            <person name="Watanabe M."/>
            <person name="Bogdanovic O."/>
            <person name="Lister R."/>
            <person name="Georgiou G."/>
            <person name="Paranjpe S.S."/>
            <person name="van Kruijsbergen I."/>
            <person name="Shu S."/>
            <person name="Carlson J."/>
            <person name="Kinoshita T."/>
            <person name="Ohta Y."/>
            <person name="Mawaribuchi S."/>
            <person name="Jenkins J."/>
            <person name="Grimwood J."/>
            <person name="Schmutz J."/>
            <person name="Mitros T."/>
            <person name="Mozaffari S.V."/>
            <person name="Suzuki Y."/>
            <person name="Haramoto Y."/>
            <person name="Yamamoto T.S."/>
            <person name="Takagi C."/>
            <person name="Heald R."/>
            <person name="Miller K."/>
            <person name="Haudenschild C."/>
            <person name="Kitzman J."/>
            <person name="Nakayama T."/>
            <person name="Izutsu Y."/>
            <person name="Robert J."/>
            <person name="Fortriede J."/>
            <person name="Burns K."/>
            <person name="Lotay V."/>
            <person name="Karimi K."/>
            <person name="Yasuoka Y."/>
            <person name="Dichmann D.S."/>
            <person name="Flajnik M.F."/>
            <person name="Houston D.W."/>
            <person name="Shendure J."/>
            <person name="DuPasquier L."/>
            <person name="Vize P.D."/>
            <person name="Zorn A.M."/>
            <person name="Ito M."/>
            <person name="Marcotte E.M."/>
            <person name="Wallingford J.B."/>
            <person name="Ito Y."/>
            <person name="Asashima M."/>
            <person name="Ueno N."/>
            <person name="Matsuda Y."/>
            <person name="Veenstra G.J."/>
            <person name="Fujiyama A."/>
            <person name="Harland R.M."/>
            <person name="Taira M."/>
            <person name="Rokhsar D.S."/>
        </authorList>
    </citation>
    <scope>NUCLEOTIDE SEQUENCE [LARGE SCALE GENOMIC DNA]</scope>
    <source>
        <strain evidence="2">J</strain>
    </source>
</reference>
<proteinExistence type="predicted"/>
<dbReference type="AlphaFoldDB" id="A0A974C3J9"/>
<evidence type="ECO:0000313" key="1">
    <source>
        <dbReference type="EMBL" id="OCT65908.1"/>
    </source>
</evidence>
<dbReference type="EMBL" id="CM004481">
    <property type="protein sequence ID" value="OCT65908.1"/>
    <property type="molecule type" value="Genomic_DNA"/>
</dbReference>
<gene>
    <name evidence="1" type="ORF">XELAEV_18042161mg</name>
</gene>
<evidence type="ECO:0000313" key="2">
    <source>
        <dbReference type="Proteomes" id="UP000694892"/>
    </source>
</evidence>
<organism evidence="1 2">
    <name type="scientific">Xenopus laevis</name>
    <name type="common">African clawed frog</name>
    <dbReference type="NCBI Taxonomy" id="8355"/>
    <lineage>
        <taxon>Eukaryota</taxon>
        <taxon>Metazoa</taxon>
        <taxon>Chordata</taxon>
        <taxon>Craniata</taxon>
        <taxon>Vertebrata</taxon>
        <taxon>Euteleostomi</taxon>
        <taxon>Amphibia</taxon>
        <taxon>Batrachia</taxon>
        <taxon>Anura</taxon>
        <taxon>Pipoidea</taxon>
        <taxon>Pipidae</taxon>
        <taxon>Xenopodinae</taxon>
        <taxon>Xenopus</taxon>
        <taxon>Xenopus</taxon>
    </lineage>
</organism>
<accession>A0A974C3J9</accession>
<protein>
    <submittedName>
        <fullName evidence="1">Uncharacterized protein</fullName>
    </submittedName>
</protein>
<sequence length="154" mass="17386">MSFADIADTTARKAETFGFTETERKRILQSAQSLPTPPTSSEAEIFRKLEQLKRRDISWALNSSSLAEYAKAQRIPRGLRITLKPALFKDDQAFTAKWQGILNRCSLDLIALTVQQLQVGSKDLKQQIHVLEDEYTAIPEPANRNALQELDAKI</sequence>
<name>A0A974C3J9_XENLA</name>